<keyword evidence="6" id="KW-1185">Reference proteome</keyword>
<accession>A0A947GI89</accession>
<dbReference type="InterPro" id="IPR046335">
    <property type="entry name" value="LacI/GalR-like_sensor"/>
</dbReference>
<dbReference type="AlphaFoldDB" id="A0A947GI89"/>
<feature type="domain" description="HTH lacI-type" evidence="4">
    <location>
        <begin position="1"/>
        <end position="55"/>
    </location>
</feature>
<evidence type="ECO:0000313" key="5">
    <source>
        <dbReference type="EMBL" id="MBT9289069.1"/>
    </source>
</evidence>
<dbReference type="SUPFAM" id="SSF47413">
    <property type="entry name" value="lambda repressor-like DNA-binding domains"/>
    <property type="match status" value="1"/>
</dbReference>
<dbReference type="SUPFAM" id="SSF53822">
    <property type="entry name" value="Periplasmic binding protein-like I"/>
    <property type="match status" value="1"/>
</dbReference>
<dbReference type="InterPro" id="IPR000843">
    <property type="entry name" value="HTH_LacI"/>
</dbReference>
<keyword evidence="2" id="KW-0238">DNA-binding</keyword>
<sequence>MSLRQIAQSLGVSITTVSRALAGYSDVSAATRERVVAEAHRIKYVPNEVARRLQRGRADGIGFIVPGGARGFDDRYFLNMVEGAWWRLSGTEVDLLVLSSDQGPTEALTYRRIVEGGRVDGLLVPRIRENDSRIDYLCEVGFPFIAFGAEPSHPKAYAYVDIDTEAATAEAMRHLAELGHRSVALLSSDEPMVFARSREAAFLKAAAGLGISTTILCGKLAEASGFAMMSELLARPDRPTAAISITDRIGIGAVRAVREHGLTVGPDMSVITFGDNPVVAFMHPPMTAISIPVQAMTAHAVDYLLARRDRADAPLTRIWKTELIVRESTAAPRGRSLASDLPLAV</sequence>
<evidence type="ECO:0000259" key="4">
    <source>
        <dbReference type="PROSITE" id="PS50932"/>
    </source>
</evidence>
<dbReference type="GO" id="GO:0003700">
    <property type="term" value="F:DNA-binding transcription factor activity"/>
    <property type="evidence" value="ECO:0007669"/>
    <property type="project" value="TreeGrafter"/>
</dbReference>
<dbReference type="PANTHER" id="PTHR30146">
    <property type="entry name" value="LACI-RELATED TRANSCRIPTIONAL REPRESSOR"/>
    <property type="match status" value="1"/>
</dbReference>
<evidence type="ECO:0000256" key="3">
    <source>
        <dbReference type="ARBA" id="ARBA00023163"/>
    </source>
</evidence>
<dbReference type="InterPro" id="IPR010982">
    <property type="entry name" value="Lambda_DNA-bd_dom_sf"/>
</dbReference>
<dbReference type="PROSITE" id="PS50932">
    <property type="entry name" value="HTH_LACI_2"/>
    <property type="match status" value="1"/>
</dbReference>
<dbReference type="InterPro" id="IPR028082">
    <property type="entry name" value="Peripla_BP_I"/>
</dbReference>
<organism evidence="5 6">
    <name type="scientific">Prosthecodimorpha staleyi</name>
    <dbReference type="NCBI Taxonomy" id="2840188"/>
    <lineage>
        <taxon>Bacteria</taxon>
        <taxon>Pseudomonadati</taxon>
        <taxon>Pseudomonadota</taxon>
        <taxon>Alphaproteobacteria</taxon>
        <taxon>Hyphomicrobiales</taxon>
        <taxon>Ancalomicrobiaceae</taxon>
        <taxon>Prosthecodimorpha</taxon>
    </lineage>
</organism>
<evidence type="ECO:0000313" key="6">
    <source>
        <dbReference type="Proteomes" id="UP000766595"/>
    </source>
</evidence>
<dbReference type="CDD" id="cd01392">
    <property type="entry name" value="HTH_LacI"/>
    <property type="match status" value="1"/>
</dbReference>
<name>A0A947GI89_9HYPH</name>
<dbReference type="Pfam" id="PF00356">
    <property type="entry name" value="LacI"/>
    <property type="match status" value="1"/>
</dbReference>
<dbReference type="Proteomes" id="UP000766595">
    <property type="component" value="Unassembled WGS sequence"/>
</dbReference>
<dbReference type="SMART" id="SM00354">
    <property type="entry name" value="HTH_LACI"/>
    <property type="match status" value="1"/>
</dbReference>
<proteinExistence type="predicted"/>
<evidence type="ECO:0000256" key="1">
    <source>
        <dbReference type="ARBA" id="ARBA00023015"/>
    </source>
</evidence>
<dbReference type="PANTHER" id="PTHR30146:SF109">
    <property type="entry name" value="HTH-TYPE TRANSCRIPTIONAL REGULATOR GALS"/>
    <property type="match status" value="1"/>
</dbReference>
<evidence type="ECO:0000256" key="2">
    <source>
        <dbReference type="ARBA" id="ARBA00023125"/>
    </source>
</evidence>
<keyword evidence="1" id="KW-0805">Transcription regulation</keyword>
<keyword evidence="3" id="KW-0804">Transcription</keyword>
<dbReference type="Gene3D" id="1.10.260.40">
    <property type="entry name" value="lambda repressor-like DNA-binding domains"/>
    <property type="match status" value="1"/>
</dbReference>
<dbReference type="EMBL" id="JAHHZF010000003">
    <property type="protein sequence ID" value="MBT9289069.1"/>
    <property type="molecule type" value="Genomic_DNA"/>
</dbReference>
<dbReference type="Pfam" id="PF13377">
    <property type="entry name" value="Peripla_BP_3"/>
    <property type="match status" value="1"/>
</dbReference>
<reference evidence="5 6" key="1">
    <citation type="submission" date="2021-06" db="EMBL/GenBank/DDBJ databases">
        <authorList>
            <person name="Grouzdev D.S."/>
            <person name="Koziaeva V."/>
        </authorList>
    </citation>
    <scope>NUCLEOTIDE SEQUENCE [LARGE SCALE GENOMIC DNA]</scope>
    <source>
        <strain evidence="5 6">22</strain>
    </source>
</reference>
<gene>
    <name evidence="5" type="ORF">KL771_06385</name>
</gene>
<protein>
    <submittedName>
        <fullName evidence="5">LacI family transcriptional regulator</fullName>
    </submittedName>
</protein>
<dbReference type="RefSeq" id="WP_261967720.1">
    <property type="nucleotide sequence ID" value="NZ_JAHHZF010000003.1"/>
</dbReference>
<dbReference type="GO" id="GO:0000976">
    <property type="term" value="F:transcription cis-regulatory region binding"/>
    <property type="evidence" value="ECO:0007669"/>
    <property type="project" value="TreeGrafter"/>
</dbReference>
<comment type="caution">
    <text evidence="5">The sequence shown here is derived from an EMBL/GenBank/DDBJ whole genome shotgun (WGS) entry which is preliminary data.</text>
</comment>
<dbReference type="Gene3D" id="3.40.50.2300">
    <property type="match status" value="2"/>
</dbReference>